<evidence type="ECO:0000313" key="3">
    <source>
        <dbReference type="EMBL" id="WOH00961.1"/>
    </source>
</evidence>
<reference evidence="3" key="2">
    <citation type="submission" date="2022-03" db="EMBL/GenBank/DDBJ databases">
        <title>Draft title - Genomic analysis of global carrot germplasm unveils the trajectory of domestication and the origin of high carotenoid orange carrot.</title>
        <authorList>
            <person name="Iorizzo M."/>
            <person name="Ellison S."/>
            <person name="Senalik D."/>
            <person name="Macko-Podgorni A."/>
            <person name="Grzebelus D."/>
            <person name="Bostan H."/>
            <person name="Rolling W."/>
            <person name="Curaba J."/>
            <person name="Simon P."/>
        </authorList>
    </citation>
    <scope>NUCLEOTIDE SEQUENCE</scope>
    <source>
        <tissue evidence="3">Leaf</tissue>
    </source>
</reference>
<dbReference type="PANTHER" id="PTHR33701:SF2">
    <property type="entry name" value="TRANSMEMBRANE PROTEIN"/>
    <property type="match status" value="1"/>
</dbReference>
<dbReference type="AlphaFoldDB" id="A0AAF0X710"/>
<reference evidence="3" key="1">
    <citation type="journal article" date="2016" name="Nat. Genet.">
        <title>A high-quality carrot genome assembly provides new insights into carotenoid accumulation and asterid genome evolution.</title>
        <authorList>
            <person name="Iorizzo M."/>
            <person name="Ellison S."/>
            <person name="Senalik D."/>
            <person name="Zeng P."/>
            <person name="Satapoomin P."/>
            <person name="Huang J."/>
            <person name="Bowman M."/>
            <person name="Iovene M."/>
            <person name="Sanseverino W."/>
            <person name="Cavagnaro P."/>
            <person name="Yildiz M."/>
            <person name="Macko-Podgorni A."/>
            <person name="Moranska E."/>
            <person name="Grzebelus E."/>
            <person name="Grzebelus D."/>
            <person name="Ashrafi H."/>
            <person name="Zheng Z."/>
            <person name="Cheng S."/>
            <person name="Spooner D."/>
            <person name="Van Deynze A."/>
            <person name="Simon P."/>
        </authorList>
    </citation>
    <scope>NUCLEOTIDE SEQUENCE</scope>
    <source>
        <tissue evidence="3">Leaf</tissue>
    </source>
</reference>
<keyword evidence="4" id="KW-1185">Reference proteome</keyword>
<evidence type="ECO:0000256" key="2">
    <source>
        <dbReference type="SAM" id="MobiDB-lite"/>
    </source>
</evidence>
<proteinExistence type="predicted"/>
<feature type="compositionally biased region" description="Low complexity" evidence="2">
    <location>
        <begin position="86"/>
        <end position="114"/>
    </location>
</feature>
<keyword evidence="1" id="KW-0175">Coiled coil</keyword>
<feature type="compositionally biased region" description="Basic and acidic residues" evidence="2">
    <location>
        <begin position="163"/>
        <end position="176"/>
    </location>
</feature>
<protein>
    <submittedName>
        <fullName evidence="3">Uncharacterized protein</fullName>
    </submittedName>
</protein>
<dbReference type="Proteomes" id="UP000077755">
    <property type="component" value="Chromosome 5"/>
</dbReference>
<sequence>MGFGFSTKEVEGDDKMKTLECLRGRLLAERAVSRAANEEADKLGNKLIELENKLKEEVKLRKRAEKRLRSLTKKVESVKLVNVVSDGSSSNNLSPLEKSDSSSLSSSSTAYSFSYPGKLKKKPNSPYRNSSKCEHVKQDVQQSNTDSGASGENQSFTSSGKISSDKTISEKSDDHSQCTQSNYDEKLDDHRYVEGNPIFRYFFI</sequence>
<dbReference type="PANTHER" id="PTHR33701">
    <property type="entry name" value="TRANSMEMBRANE PROTEIN"/>
    <property type="match status" value="1"/>
</dbReference>
<evidence type="ECO:0000256" key="1">
    <source>
        <dbReference type="SAM" id="Coils"/>
    </source>
</evidence>
<dbReference type="EMBL" id="CP093347">
    <property type="protein sequence ID" value="WOH00961.1"/>
    <property type="molecule type" value="Genomic_DNA"/>
</dbReference>
<evidence type="ECO:0000313" key="4">
    <source>
        <dbReference type="Proteomes" id="UP000077755"/>
    </source>
</evidence>
<name>A0AAF0X710_DAUCS</name>
<accession>A0AAF0X710</accession>
<feature type="coiled-coil region" evidence="1">
    <location>
        <begin position="33"/>
        <end position="81"/>
    </location>
</feature>
<organism evidence="3 4">
    <name type="scientific">Daucus carota subsp. sativus</name>
    <name type="common">Carrot</name>
    <dbReference type="NCBI Taxonomy" id="79200"/>
    <lineage>
        <taxon>Eukaryota</taxon>
        <taxon>Viridiplantae</taxon>
        <taxon>Streptophyta</taxon>
        <taxon>Embryophyta</taxon>
        <taxon>Tracheophyta</taxon>
        <taxon>Spermatophyta</taxon>
        <taxon>Magnoliopsida</taxon>
        <taxon>eudicotyledons</taxon>
        <taxon>Gunneridae</taxon>
        <taxon>Pentapetalae</taxon>
        <taxon>asterids</taxon>
        <taxon>campanulids</taxon>
        <taxon>Apiales</taxon>
        <taxon>Apiaceae</taxon>
        <taxon>Apioideae</taxon>
        <taxon>Scandiceae</taxon>
        <taxon>Daucinae</taxon>
        <taxon>Daucus</taxon>
        <taxon>Daucus sect. Daucus</taxon>
    </lineage>
</organism>
<feature type="region of interest" description="Disordered" evidence="2">
    <location>
        <begin position="86"/>
        <end position="189"/>
    </location>
</feature>
<gene>
    <name evidence="3" type="ORF">DCAR_0520339</name>
</gene>
<feature type="compositionally biased region" description="Polar residues" evidence="2">
    <location>
        <begin position="139"/>
        <end position="162"/>
    </location>
</feature>